<comment type="caution">
    <text evidence="1">The sequence shown here is derived from an EMBL/GenBank/DDBJ whole genome shotgun (WGS) entry which is preliminary data.</text>
</comment>
<protein>
    <submittedName>
        <fullName evidence="1">Uncharacterized protein</fullName>
    </submittedName>
</protein>
<dbReference type="EMBL" id="JBFXLS010000059">
    <property type="protein sequence ID" value="KAL2822251.1"/>
    <property type="molecule type" value="Genomic_DNA"/>
</dbReference>
<dbReference type="Proteomes" id="UP001610335">
    <property type="component" value="Unassembled WGS sequence"/>
</dbReference>
<gene>
    <name evidence="1" type="ORF">BDW59DRAFT_149612</name>
</gene>
<organism evidence="1 2">
    <name type="scientific">Aspergillus cavernicola</name>
    <dbReference type="NCBI Taxonomy" id="176166"/>
    <lineage>
        <taxon>Eukaryota</taxon>
        <taxon>Fungi</taxon>
        <taxon>Dikarya</taxon>
        <taxon>Ascomycota</taxon>
        <taxon>Pezizomycotina</taxon>
        <taxon>Eurotiomycetes</taxon>
        <taxon>Eurotiomycetidae</taxon>
        <taxon>Eurotiales</taxon>
        <taxon>Aspergillaceae</taxon>
        <taxon>Aspergillus</taxon>
        <taxon>Aspergillus subgen. Nidulantes</taxon>
    </lineage>
</organism>
<accession>A0ABR4I3S2</accession>
<evidence type="ECO:0000313" key="1">
    <source>
        <dbReference type="EMBL" id="KAL2822251.1"/>
    </source>
</evidence>
<proteinExistence type="predicted"/>
<sequence length="105" mass="11525">MFVWKASTIPVNVALGLIRSVSVALNVSKAYFLLVPRGYSDAVNMASGLQSTVELLNPLPLNWLLKVKGTSTLDSCMVSNVNRPVEKMMRSFSSREPISEHKTGK</sequence>
<evidence type="ECO:0000313" key="2">
    <source>
        <dbReference type="Proteomes" id="UP001610335"/>
    </source>
</evidence>
<reference evidence="1 2" key="1">
    <citation type="submission" date="2024-07" db="EMBL/GenBank/DDBJ databases">
        <title>Section-level genome sequencing and comparative genomics of Aspergillus sections Usti and Cavernicolus.</title>
        <authorList>
            <consortium name="Lawrence Berkeley National Laboratory"/>
            <person name="Nybo J.L."/>
            <person name="Vesth T.C."/>
            <person name="Theobald S."/>
            <person name="Frisvad J.C."/>
            <person name="Larsen T.O."/>
            <person name="Kjaerboelling I."/>
            <person name="Rothschild-Mancinelli K."/>
            <person name="Lyhne E.K."/>
            <person name="Kogle M.E."/>
            <person name="Barry K."/>
            <person name="Clum A."/>
            <person name="Na H."/>
            <person name="Ledsgaard L."/>
            <person name="Lin J."/>
            <person name="Lipzen A."/>
            <person name="Kuo A."/>
            <person name="Riley R."/>
            <person name="Mondo S."/>
            <person name="LaButti K."/>
            <person name="Haridas S."/>
            <person name="Pangalinan J."/>
            <person name="Salamov A.A."/>
            <person name="Simmons B.A."/>
            <person name="Magnuson J.K."/>
            <person name="Chen J."/>
            <person name="Drula E."/>
            <person name="Henrissat B."/>
            <person name="Wiebenga A."/>
            <person name="Lubbers R.J."/>
            <person name="Gomes A.C."/>
            <person name="Makela M.R."/>
            <person name="Stajich J."/>
            <person name="Grigoriev I.V."/>
            <person name="Mortensen U.H."/>
            <person name="De vries R.P."/>
            <person name="Baker S.E."/>
            <person name="Andersen M.R."/>
        </authorList>
    </citation>
    <scope>NUCLEOTIDE SEQUENCE [LARGE SCALE GENOMIC DNA]</scope>
    <source>
        <strain evidence="1 2">CBS 600.67</strain>
    </source>
</reference>
<keyword evidence="2" id="KW-1185">Reference proteome</keyword>
<name>A0ABR4I3S2_9EURO</name>